<evidence type="ECO:0000256" key="2">
    <source>
        <dbReference type="ARBA" id="ARBA00022692"/>
    </source>
</evidence>
<dbReference type="AlphaFoldDB" id="A0A4W3KIC8"/>
<feature type="transmembrane region" description="Helical" evidence="6">
    <location>
        <begin position="63"/>
        <end position="84"/>
    </location>
</feature>
<dbReference type="GO" id="GO:0016020">
    <property type="term" value="C:membrane"/>
    <property type="evidence" value="ECO:0007669"/>
    <property type="project" value="UniProtKB-SubCell"/>
</dbReference>
<reference evidence="8" key="1">
    <citation type="journal article" date="2006" name="Science">
        <title>Ancient noncoding elements conserved in the human genome.</title>
        <authorList>
            <person name="Venkatesh B."/>
            <person name="Kirkness E.F."/>
            <person name="Loh Y.H."/>
            <person name="Halpern A.L."/>
            <person name="Lee A.P."/>
            <person name="Johnson J."/>
            <person name="Dandona N."/>
            <person name="Viswanathan L.D."/>
            <person name="Tay A."/>
            <person name="Venter J.C."/>
            <person name="Strausberg R.L."/>
            <person name="Brenner S."/>
        </authorList>
    </citation>
    <scope>NUCLEOTIDE SEQUENCE [LARGE SCALE GENOMIC DNA]</scope>
</reference>
<feature type="transmembrane region" description="Helical" evidence="6">
    <location>
        <begin position="190"/>
        <end position="212"/>
    </location>
</feature>
<dbReference type="GeneTree" id="ENSGT00950000183096"/>
<accession>A0A4W3KIC8</accession>
<sequence length="255" mass="28611">MNLRHIITVEPVVFLFFTGSFLCTPALQQLALKKICEEIYIKEEICGDLTYHLKESQVVQSKVSYFLLFYTSILTFVSIPPSILLGSWSDQGRHKLGMILPNIGAAFSGIIFIAIVEVEGMSIYWCFLGATFMGLSGNYVAIILSIFSYVASITDQQNRTLRFGIVEAMILIGGTVGFLLSGWLLQYYTYIFVFSVFCGCHLVSILYVILWLREPDDVPEQVMEAPPATSGTTQIASIFSPFVEMWHSFSKVREG</sequence>
<protein>
    <submittedName>
        <fullName evidence="7">Proton-coupled folate transporter-like</fullName>
    </submittedName>
</protein>
<dbReference type="Proteomes" id="UP000314986">
    <property type="component" value="Unassembled WGS sequence"/>
</dbReference>
<dbReference type="Pfam" id="PF07690">
    <property type="entry name" value="MFS_1"/>
    <property type="match status" value="1"/>
</dbReference>
<evidence type="ECO:0000256" key="4">
    <source>
        <dbReference type="ARBA" id="ARBA00023136"/>
    </source>
</evidence>
<organism evidence="7 8">
    <name type="scientific">Callorhinchus milii</name>
    <name type="common">Ghost shark</name>
    <dbReference type="NCBI Taxonomy" id="7868"/>
    <lineage>
        <taxon>Eukaryota</taxon>
        <taxon>Metazoa</taxon>
        <taxon>Chordata</taxon>
        <taxon>Craniata</taxon>
        <taxon>Vertebrata</taxon>
        <taxon>Chondrichthyes</taxon>
        <taxon>Holocephali</taxon>
        <taxon>Chimaeriformes</taxon>
        <taxon>Callorhinchidae</taxon>
        <taxon>Callorhinchus</taxon>
    </lineage>
</organism>
<feature type="transmembrane region" description="Helical" evidence="6">
    <location>
        <begin position="122"/>
        <end position="151"/>
    </location>
</feature>
<keyword evidence="4 6" id="KW-0472">Membrane</keyword>
<keyword evidence="8" id="KW-1185">Reference proteome</keyword>
<feature type="transmembrane region" description="Helical" evidence="6">
    <location>
        <begin position="163"/>
        <end position="184"/>
    </location>
</feature>
<evidence type="ECO:0000256" key="6">
    <source>
        <dbReference type="SAM" id="Phobius"/>
    </source>
</evidence>
<feature type="transmembrane region" description="Helical" evidence="6">
    <location>
        <begin position="12"/>
        <end position="32"/>
    </location>
</feature>
<dbReference type="InParanoid" id="A0A4W3KIC8"/>
<evidence type="ECO:0000256" key="3">
    <source>
        <dbReference type="ARBA" id="ARBA00022989"/>
    </source>
</evidence>
<reference evidence="8" key="3">
    <citation type="journal article" date="2014" name="Nature">
        <title>Elephant shark genome provides unique insights into gnathostome evolution.</title>
        <authorList>
            <consortium name="International Elephant Shark Genome Sequencing Consortium"/>
            <person name="Venkatesh B."/>
            <person name="Lee A.P."/>
            <person name="Ravi V."/>
            <person name="Maurya A.K."/>
            <person name="Lian M.M."/>
            <person name="Swann J.B."/>
            <person name="Ohta Y."/>
            <person name="Flajnik M.F."/>
            <person name="Sutoh Y."/>
            <person name="Kasahara M."/>
            <person name="Hoon S."/>
            <person name="Gangu V."/>
            <person name="Roy S.W."/>
            <person name="Irimia M."/>
            <person name="Korzh V."/>
            <person name="Kondrychyn I."/>
            <person name="Lim Z.W."/>
            <person name="Tay B.H."/>
            <person name="Tohari S."/>
            <person name="Kong K.W."/>
            <person name="Ho S."/>
            <person name="Lorente-Galdos B."/>
            <person name="Quilez J."/>
            <person name="Marques-Bonet T."/>
            <person name="Raney B.J."/>
            <person name="Ingham P.W."/>
            <person name="Tay A."/>
            <person name="Hillier L.W."/>
            <person name="Minx P."/>
            <person name="Boehm T."/>
            <person name="Wilson R.K."/>
            <person name="Brenner S."/>
            <person name="Warren W.C."/>
        </authorList>
    </citation>
    <scope>NUCLEOTIDE SEQUENCE [LARGE SCALE GENOMIC DNA]</scope>
</reference>
<evidence type="ECO:0000313" key="7">
    <source>
        <dbReference type="Ensembl" id="ENSCMIP00000047440.1"/>
    </source>
</evidence>
<dbReference type="Gene3D" id="1.20.1250.20">
    <property type="entry name" value="MFS general substrate transporter like domains"/>
    <property type="match status" value="1"/>
</dbReference>
<dbReference type="PANTHER" id="PTHR23507:SF1">
    <property type="entry name" value="FI18259P1-RELATED"/>
    <property type="match status" value="1"/>
</dbReference>
<evidence type="ECO:0000313" key="8">
    <source>
        <dbReference type="Proteomes" id="UP000314986"/>
    </source>
</evidence>
<dbReference type="InterPro" id="IPR036259">
    <property type="entry name" value="MFS_trans_sf"/>
</dbReference>
<feature type="transmembrane region" description="Helical" evidence="6">
    <location>
        <begin position="96"/>
        <end position="116"/>
    </location>
</feature>
<keyword evidence="2 6" id="KW-0812">Transmembrane</keyword>
<dbReference type="InterPro" id="IPR011701">
    <property type="entry name" value="MFS"/>
</dbReference>
<dbReference type="Ensembl" id="ENSCMIT00000048111.1">
    <property type="protein sequence ID" value="ENSCMIP00000047440.1"/>
    <property type="gene ID" value="ENSCMIG00000019443.1"/>
</dbReference>
<dbReference type="OMA" id="ICEEIYI"/>
<comment type="similarity">
    <text evidence="5">Belongs to the major facilitator superfamily. SLC46A family.</text>
</comment>
<reference evidence="8" key="2">
    <citation type="journal article" date="2007" name="PLoS Biol.">
        <title>Survey sequencing and comparative analysis of the elephant shark (Callorhinchus milii) genome.</title>
        <authorList>
            <person name="Venkatesh B."/>
            <person name="Kirkness E.F."/>
            <person name="Loh Y.H."/>
            <person name="Halpern A.L."/>
            <person name="Lee A.P."/>
            <person name="Johnson J."/>
            <person name="Dandona N."/>
            <person name="Viswanathan L.D."/>
            <person name="Tay A."/>
            <person name="Venter J.C."/>
            <person name="Strausberg R.L."/>
            <person name="Brenner S."/>
        </authorList>
    </citation>
    <scope>NUCLEOTIDE SEQUENCE [LARGE SCALE GENOMIC DNA]</scope>
</reference>
<dbReference type="SUPFAM" id="SSF103473">
    <property type="entry name" value="MFS general substrate transporter"/>
    <property type="match status" value="1"/>
</dbReference>
<keyword evidence="3 6" id="KW-1133">Transmembrane helix</keyword>
<proteinExistence type="inferred from homology"/>
<name>A0A4W3KIC8_CALMI</name>
<evidence type="ECO:0000256" key="1">
    <source>
        <dbReference type="ARBA" id="ARBA00004141"/>
    </source>
</evidence>
<dbReference type="PANTHER" id="PTHR23507">
    <property type="entry name" value="ZGC:174356"/>
    <property type="match status" value="1"/>
</dbReference>
<reference evidence="7" key="5">
    <citation type="submission" date="2025-09" db="UniProtKB">
        <authorList>
            <consortium name="Ensembl"/>
        </authorList>
    </citation>
    <scope>IDENTIFICATION</scope>
</reference>
<reference evidence="7" key="4">
    <citation type="submission" date="2025-08" db="UniProtKB">
        <authorList>
            <consortium name="Ensembl"/>
        </authorList>
    </citation>
    <scope>IDENTIFICATION</scope>
</reference>
<dbReference type="GO" id="GO:0022857">
    <property type="term" value="F:transmembrane transporter activity"/>
    <property type="evidence" value="ECO:0007669"/>
    <property type="project" value="InterPro"/>
</dbReference>
<comment type="subcellular location">
    <subcellularLocation>
        <location evidence="1">Membrane</location>
        <topology evidence="1">Multi-pass membrane protein</topology>
    </subcellularLocation>
</comment>
<evidence type="ECO:0000256" key="5">
    <source>
        <dbReference type="ARBA" id="ARBA00038227"/>
    </source>
</evidence>